<protein>
    <submittedName>
        <fullName evidence="2">Pre-mrna-splicing factor slu7</fullName>
    </submittedName>
</protein>
<evidence type="ECO:0000256" key="1">
    <source>
        <dbReference type="SAM" id="MobiDB-lite"/>
    </source>
</evidence>
<reference evidence="3" key="1">
    <citation type="journal article" date="2019" name="Plant Biotechnol. J.">
        <title>Genome sequencing of the Australian wild diploid species Gossypium australe highlights disease resistance and delayed gland morphogenesis.</title>
        <authorList>
            <person name="Cai Y."/>
            <person name="Cai X."/>
            <person name="Wang Q."/>
            <person name="Wang P."/>
            <person name="Zhang Y."/>
            <person name="Cai C."/>
            <person name="Xu Y."/>
            <person name="Wang K."/>
            <person name="Zhou Z."/>
            <person name="Wang C."/>
            <person name="Geng S."/>
            <person name="Li B."/>
            <person name="Dong Q."/>
            <person name="Hou Y."/>
            <person name="Wang H."/>
            <person name="Ai P."/>
            <person name="Liu Z."/>
            <person name="Yi F."/>
            <person name="Sun M."/>
            <person name="An G."/>
            <person name="Cheng J."/>
            <person name="Zhang Y."/>
            <person name="Shi Q."/>
            <person name="Xie Y."/>
            <person name="Shi X."/>
            <person name="Chang Y."/>
            <person name="Huang F."/>
            <person name="Chen Y."/>
            <person name="Hong S."/>
            <person name="Mi L."/>
            <person name="Sun Q."/>
            <person name="Zhang L."/>
            <person name="Zhou B."/>
            <person name="Peng R."/>
            <person name="Zhang X."/>
            <person name="Liu F."/>
        </authorList>
    </citation>
    <scope>NUCLEOTIDE SEQUENCE [LARGE SCALE GENOMIC DNA]</scope>
    <source>
        <strain evidence="3">cv. PA1801</strain>
    </source>
</reference>
<dbReference type="AlphaFoldDB" id="A0A5B6VTX6"/>
<sequence>MVASEYERCVKLEDCLRDNLRREREFMILIEKANIAEDVKRNRDHERGKNKRDSEPSISVQRPKKNAKSDGPFRVEAPVASTGILPCGDCGECGRVLKKDWSLFEMWVIRALHSGVQTSASGPVYSQRVVQQPPKGRGQARGGNGLGRGQRALGRGAGQIEVRQPALVYAAHHRENGDAPNVIIDTFFIFDVPYLALIDIGSTHSYIASTISETLGISVESTTSEVTILSLLG</sequence>
<accession>A0A5B6VTX6</accession>
<dbReference type="Pfam" id="PF08284">
    <property type="entry name" value="RVP_2"/>
    <property type="match status" value="1"/>
</dbReference>
<evidence type="ECO:0000313" key="3">
    <source>
        <dbReference type="Proteomes" id="UP000325315"/>
    </source>
</evidence>
<organism evidence="2 3">
    <name type="scientific">Gossypium australe</name>
    <dbReference type="NCBI Taxonomy" id="47621"/>
    <lineage>
        <taxon>Eukaryota</taxon>
        <taxon>Viridiplantae</taxon>
        <taxon>Streptophyta</taxon>
        <taxon>Embryophyta</taxon>
        <taxon>Tracheophyta</taxon>
        <taxon>Spermatophyta</taxon>
        <taxon>Magnoliopsida</taxon>
        <taxon>eudicotyledons</taxon>
        <taxon>Gunneridae</taxon>
        <taxon>Pentapetalae</taxon>
        <taxon>rosids</taxon>
        <taxon>malvids</taxon>
        <taxon>Malvales</taxon>
        <taxon>Malvaceae</taxon>
        <taxon>Malvoideae</taxon>
        <taxon>Gossypium</taxon>
    </lineage>
</organism>
<comment type="caution">
    <text evidence="2">The sequence shown here is derived from an EMBL/GenBank/DDBJ whole genome shotgun (WGS) entry which is preliminary data.</text>
</comment>
<feature type="compositionally biased region" description="Gly residues" evidence="1">
    <location>
        <begin position="139"/>
        <end position="148"/>
    </location>
</feature>
<feature type="region of interest" description="Disordered" evidence="1">
    <location>
        <begin position="129"/>
        <end position="150"/>
    </location>
</feature>
<dbReference type="Proteomes" id="UP000325315">
    <property type="component" value="Unassembled WGS sequence"/>
</dbReference>
<evidence type="ECO:0000313" key="2">
    <source>
        <dbReference type="EMBL" id="KAA3472929.1"/>
    </source>
</evidence>
<keyword evidence="3" id="KW-1185">Reference proteome</keyword>
<dbReference type="EMBL" id="SMMG02000005">
    <property type="protein sequence ID" value="KAA3472929.1"/>
    <property type="molecule type" value="Genomic_DNA"/>
</dbReference>
<proteinExistence type="predicted"/>
<name>A0A5B6VTX6_9ROSI</name>
<gene>
    <name evidence="2" type="ORF">EPI10_023351</name>
</gene>
<feature type="compositionally biased region" description="Basic and acidic residues" evidence="1">
    <location>
        <begin position="40"/>
        <end position="55"/>
    </location>
</feature>
<feature type="region of interest" description="Disordered" evidence="1">
    <location>
        <begin position="40"/>
        <end position="74"/>
    </location>
</feature>
<dbReference type="OrthoDB" id="1936908at2759"/>